<evidence type="ECO:0000313" key="3">
    <source>
        <dbReference type="EMBL" id="CAF0999315.1"/>
    </source>
</evidence>
<feature type="region of interest" description="Disordered" evidence="1">
    <location>
        <begin position="114"/>
        <end position="163"/>
    </location>
</feature>
<dbReference type="EMBL" id="CAJNOJ010000061">
    <property type="protein sequence ID" value="CAF0999315.1"/>
    <property type="molecule type" value="Genomic_DNA"/>
</dbReference>
<dbReference type="EMBL" id="CAJNOR010000561">
    <property type="protein sequence ID" value="CAF0948218.1"/>
    <property type="molecule type" value="Genomic_DNA"/>
</dbReference>
<dbReference type="OrthoDB" id="9989898at2759"/>
<comment type="caution">
    <text evidence="2">The sequence shown here is derived from an EMBL/GenBank/DDBJ whole genome shotgun (WGS) entry which is preliminary data.</text>
</comment>
<evidence type="ECO:0000313" key="2">
    <source>
        <dbReference type="EMBL" id="CAF0948218.1"/>
    </source>
</evidence>
<feature type="compositionally biased region" description="Basic and acidic residues" evidence="1">
    <location>
        <begin position="147"/>
        <end position="157"/>
    </location>
</feature>
<proteinExistence type="predicted"/>
<feature type="compositionally biased region" description="Polar residues" evidence="1">
    <location>
        <begin position="16"/>
        <end position="32"/>
    </location>
</feature>
<protein>
    <submittedName>
        <fullName evidence="2">Uncharacterized protein</fullName>
    </submittedName>
</protein>
<feature type="compositionally biased region" description="Basic and acidic residues" evidence="1">
    <location>
        <begin position="1"/>
        <end position="10"/>
    </location>
</feature>
<name>A0A814D1J6_ADIRI</name>
<evidence type="ECO:0000313" key="4">
    <source>
        <dbReference type="Proteomes" id="UP000663828"/>
    </source>
</evidence>
<organism evidence="2 4">
    <name type="scientific">Adineta ricciae</name>
    <name type="common">Rotifer</name>
    <dbReference type="NCBI Taxonomy" id="249248"/>
    <lineage>
        <taxon>Eukaryota</taxon>
        <taxon>Metazoa</taxon>
        <taxon>Spiralia</taxon>
        <taxon>Gnathifera</taxon>
        <taxon>Rotifera</taxon>
        <taxon>Eurotatoria</taxon>
        <taxon>Bdelloidea</taxon>
        <taxon>Adinetida</taxon>
        <taxon>Adinetidae</taxon>
        <taxon>Adineta</taxon>
    </lineage>
</organism>
<dbReference type="Proteomes" id="UP000663852">
    <property type="component" value="Unassembled WGS sequence"/>
</dbReference>
<keyword evidence="4" id="KW-1185">Reference proteome</keyword>
<evidence type="ECO:0000256" key="1">
    <source>
        <dbReference type="SAM" id="MobiDB-lite"/>
    </source>
</evidence>
<feature type="region of interest" description="Disordered" evidence="1">
    <location>
        <begin position="1"/>
        <end position="32"/>
    </location>
</feature>
<dbReference type="AlphaFoldDB" id="A0A814D1J6"/>
<accession>A0A814D1J6</accession>
<reference evidence="2" key="1">
    <citation type="submission" date="2021-02" db="EMBL/GenBank/DDBJ databases">
        <authorList>
            <person name="Nowell W R."/>
        </authorList>
    </citation>
    <scope>NUCLEOTIDE SEQUENCE</scope>
</reference>
<gene>
    <name evidence="3" type="ORF">EDS130_LOCUS14801</name>
    <name evidence="2" type="ORF">XAT740_LOCUS10512</name>
</gene>
<dbReference type="Proteomes" id="UP000663828">
    <property type="component" value="Unassembled WGS sequence"/>
</dbReference>
<sequence length="203" mass="23878">MTYHERDLLDSRTSTHHQQSPLQRRTGNQSHNQWYSSRLSLSQSLRIECKAEERHFLADSSPLHTFNSSLQPIRYTMTEQYKPVQFRSQIIVHNNPDTDVFVERLQVAFYQPDELPKHHSSSPPSRSQSLNAPRPSIPQRRPYHQLQHSEHDHDSRRTQQTSALPEPQALLHQWIDDICANEQLMSNDDIVFFIKNGEFFARI</sequence>